<keyword evidence="16" id="KW-1185">Reference proteome</keyword>
<dbReference type="InterPro" id="IPR001128">
    <property type="entry name" value="Cyt_P450"/>
</dbReference>
<evidence type="ECO:0000256" key="12">
    <source>
        <dbReference type="ARBA" id="ARBA00023136"/>
    </source>
</evidence>
<evidence type="ECO:0000256" key="1">
    <source>
        <dbReference type="ARBA" id="ARBA00001971"/>
    </source>
</evidence>
<organism evidence="15">
    <name type="scientific">Medioppia subpectinata</name>
    <dbReference type="NCBI Taxonomy" id="1979941"/>
    <lineage>
        <taxon>Eukaryota</taxon>
        <taxon>Metazoa</taxon>
        <taxon>Ecdysozoa</taxon>
        <taxon>Arthropoda</taxon>
        <taxon>Chelicerata</taxon>
        <taxon>Arachnida</taxon>
        <taxon>Acari</taxon>
        <taxon>Acariformes</taxon>
        <taxon>Sarcoptiformes</taxon>
        <taxon>Oribatida</taxon>
        <taxon>Brachypylina</taxon>
        <taxon>Oppioidea</taxon>
        <taxon>Oppiidae</taxon>
        <taxon>Medioppia</taxon>
    </lineage>
</organism>
<dbReference type="GO" id="GO:0005789">
    <property type="term" value="C:endoplasmic reticulum membrane"/>
    <property type="evidence" value="ECO:0007669"/>
    <property type="project" value="UniProtKB-SubCell"/>
</dbReference>
<evidence type="ECO:0000256" key="5">
    <source>
        <dbReference type="ARBA" id="ARBA00022617"/>
    </source>
</evidence>
<keyword evidence="5 13" id="KW-0349">Heme</keyword>
<dbReference type="GO" id="GO:0004497">
    <property type="term" value="F:monooxygenase activity"/>
    <property type="evidence" value="ECO:0007669"/>
    <property type="project" value="UniProtKB-KW"/>
</dbReference>
<keyword evidence="9 14" id="KW-0560">Oxidoreductase</keyword>
<dbReference type="GO" id="GO:0005506">
    <property type="term" value="F:iron ion binding"/>
    <property type="evidence" value="ECO:0007669"/>
    <property type="project" value="InterPro"/>
</dbReference>
<name>A0A7R9KUR8_9ACAR</name>
<evidence type="ECO:0000256" key="7">
    <source>
        <dbReference type="ARBA" id="ARBA00022824"/>
    </source>
</evidence>
<dbReference type="GO" id="GO:0020037">
    <property type="term" value="F:heme binding"/>
    <property type="evidence" value="ECO:0007669"/>
    <property type="project" value="InterPro"/>
</dbReference>
<dbReference type="InterPro" id="IPR036396">
    <property type="entry name" value="Cyt_P450_sf"/>
</dbReference>
<proteinExistence type="inferred from homology"/>
<evidence type="ECO:0000256" key="3">
    <source>
        <dbReference type="ARBA" id="ARBA00004406"/>
    </source>
</evidence>
<evidence type="ECO:0000256" key="8">
    <source>
        <dbReference type="ARBA" id="ARBA00022848"/>
    </source>
</evidence>
<evidence type="ECO:0000256" key="11">
    <source>
        <dbReference type="ARBA" id="ARBA00023033"/>
    </source>
</evidence>
<evidence type="ECO:0000256" key="4">
    <source>
        <dbReference type="ARBA" id="ARBA00010617"/>
    </source>
</evidence>
<evidence type="ECO:0000313" key="15">
    <source>
        <dbReference type="EMBL" id="CAD7628614.1"/>
    </source>
</evidence>
<evidence type="ECO:0000256" key="2">
    <source>
        <dbReference type="ARBA" id="ARBA00004174"/>
    </source>
</evidence>
<dbReference type="CDD" id="cd11055">
    <property type="entry name" value="CYP3A-like"/>
    <property type="match status" value="1"/>
</dbReference>
<gene>
    <name evidence="15" type="ORF">OSB1V03_LOCUS9035</name>
</gene>
<dbReference type="Proteomes" id="UP000759131">
    <property type="component" value="Unassembled WGS sequence"/>
</dbReference>
<reference evidence="15" key="1">
    <citation type="submission" date="2020-11" db="EMBL/GenBank/DDBJ databases">
        <authorList>
            <person name="Tran Van P."/>
        </authorList>
    </citation>
    <scope>NUCLEOTIDE SEQUENCE</scope>
</reference>
<dbReference type="EMBL" id="OC860469">
    <property type="protein sequence ID" value="CAD7628614.1"/>
    <property type="molecule type" value="Genomic_DNA"/>
</dbReference>
<dbReference type="OrthoDB" id="6428965at2759"/>
<evidence type="ECO:0000256" key="10">
    <source>
        <dbReference type="ARBA" id="ARBA00023004"/>
    </source>
</evidence>
<comment type="cofactor">
    <cofactor evidence="1 13">
        <name>heme</name>
        <dbReference type="ChEBI" id="CHEBI:30413"/>
    </cofactor>
</comment>
<dbReference type="PROSITE" id="PS00086">
    <property type="entry name" value="CYTOCHROME_P450"/>
    <property type="match status" value="1"/>
</dbReference>
<sequence>MYMKMHVTLLAFILVFILSTIQTIRVYYRRKFRYWIERGINGPKPRLLLGTLYEQLKTPLPILEIQWYEKYGKLYGIYNGSKPTLIVGQPDLIKTILVKDFHNFTDRMILKTKHPILDKHLVNARGDDWKRIRAVVSPTFSSGKIRRMEALVSACIHTFATVLETYAQTGQTVNIKDLFGNFTMDVIASCAFATKTDTHNDPLNPFVTNARKIFNVELKKALPSLLLPTFVLKLLKIRSIHNEKANEFFFDTTRHILNKRRNADNSSDKYNDFLQLLINANNSETIDENNDTNDESTEVETKLIEDKTGKTGATNRHLSTDEMLAQAYVFFAAGYETTANVLSFCAYELALNPEIQQKLFAELAGVGHESDGHQEWSYEELAKLPLLDAIVSETLRLHSPFTRLTRVSNTEYKLGDKQIPIKKGHSIDIPIYAMHHSDEYFPNANQFIAERFLPENRHKIIPYTYLPFGSGPRNCIGMRFALMETKLCLAQIVSRFKLIKCVDTETLHYKRITRLSTPDKVVVQLEMR</sequence>
<evidence type="ECO:0000256" key="6">
    <source>
        <dbReference type="ARBA" id="ARBA00022723"/>
    </source>
</evidence>
<dbReference type="InterPro" id="IPR002401">
    <property type="entry name" value="Cyt_P450_E_grp-I"/>
</dbReference>
<dbReference type="InterPro" id="IPR050476">
    <property type="entry name" value="Insect_CytP450_Detox"/>
</dbReference>
<dbReference type="InterPro" id="IPR017972">
    <property type="entry name" value="Cyt_P450_CS"/>
</dbReference>
<comment type="subcellular location">
    <subcellularLocation>
        <location evidence="3">Endoplasmic reticulum membrane</location>
        <topology evidence="3">Peripheral membrane protein</topology>
    </subcellularLocation>
    <subcellularLocation>
        <location evidence="2">Microsome membrane</location>
        <topology evidence="2">Peripheral membrane protein</topology>
    </subcellularLocation>
</comment>
<dbReference type="AlphaFoldDB" id="A0A7R9KUR8"/>
<accession>A0A7R9KUR8</accession>
<dbReference type="FunFam" id="1.10.630.10:FF:000042">
    <property type="entry name" value="Cytochrome P450"/>
    <property type="match status" value="1"/>
</dbReference>
<dbReference type="SUPFAM" id="SSF48264">
    <property type="entry name" value="Cytochrome P450"/>
    <property type="match status" value="1"/>
</dbReference>
<dbReference type="PANTHER" id="PTHR24292">
    <property type="entry name" value="CYTOCHROME P450"/>
    <property type="match status" value="1"/>
</dbReference>
<evidence type="ECO:0000256" key="13">
    <source>
        <dbReference type="PIRSR" id="PIRSR602401-1"/>
    </source>
</evidence>
<keyword evidence="11 14" id="KW-0503">Monooxygenase</keyword>
<keyword evidence="7" id="KW-0256">Endoplasmic reticulum</keyword>
<keyword evidence="8" id="KW-0492">Microsome</keyword>
<keyword evidence="12" id="KW-0472">Membrane</keyword>
<evidence type="ECO:0000256" key="9">
    <source>
        <dbReference type="ARBA" id="ARBA00023002"/>
    </source>
</evidence>
<keyword evidence="10 13" id="KW-0408">Iron</keyword>
<feature type="binding site" description="axial binding residue" evidence="13">
    <location>
        <position position="475"/>
    </location>
    <ligand>
        <name>heme</name>
        <dbReference type="ChEBI" id="CHEBI:30413"/>
    </ligand>
    <ligandPart>
        <name>Fe</name>
        <dbReference type="ChEBI" id="CHEBI:18248"/>
    </ligandPart>
</feature>
<evidence type="ECO:0008006" key="17">
    <source>
        <dbReference type="Google" id="ProtNLM"/>
    </source>
</evidence>
<keyword evidence="6 13" id="KW-0479">Metal-binding</keyword>
<dbReference type="GO" id="GO:0016705">
    <property type="term" value="F:oxidoreductase activity, acting on paired donors, with incorporation or reduction of molecular oxygen"/>
    <property type="evidence" value="ECO:0007669"/>
    <property type="project" value="InterPro"/>
</dbReference>
<dbReference type="Pfam" id="PF00067">
    <property type="entry name" value="p450"/>
    <property type="match status" value="1"/>
</dbReference>
<dbReference type="PRINTS" id="PR00385">
    <property type="entry name" value="P450"/>
</dbReference>
<dbReference type="EMBL" id="CAJPIZ010005894">
    <property type="protein sequence ID" value="CAG2109044.1"/>
    <property type="molecule type" value="Genomic_DNA"/>
</dbReference>
<dbReference type="PRINTS" id="PR00463">
    <property type="entry name" value="EP450I"/>
</dbReference>
<evidence type="ECO:0000313" key="16">
    <source>
        <dbReference type="Proteomes" id="UP000759131"/>
    </source>
</evidence>
<dbReference type="Gene3D" id="1.10.630.10">
    <property type="entry name" value="Cytochrome P450"/>
    <property type="match status" value="1"/>
</dbReference>
<protein>
    <recommendedName>
        <fullName evidence="17">Cytochrome P450</fullName>
    </recommendedName>
</protein>
<evidence type="ECO:0000256" key="14">
    <source>
        <dbReference type="RuleBase" id="RU000461"/>
    </source>
</evidence>
<comment type="similarity">
    <text evidence="4 14">Belongs to the cytochrome P450 family.</text>
</comment>
<dbReference type="PANTHER" id="PTHR24292:SF54">
    <property type="entry name" value="CYP9F3-RELATED"/>
    <property type="match status" value="1"/>
</dbReference>